<protein>
    <recommendedName>
        <fullName evidence="2">Phosphatidylglycerophosphate synthase</fullName>
    </recommendedName>
</protein>
<feature type="transmembrane region" description="Helical" evidence="3">
    <location>
        <begin position="148"/>
        <end position="167"/>
    </location>
</feature>
<accession>A0A3G1KVJ9</accession>
<organism evidence="4 5">
    <name type="scientific">Formimonas warabiya</name>
    <dbReference type="NCBI Taxonomy" id="1761012"/>
    <lineage>
        <taxon>Bacteria</taxon>
        <taxon>Bacillati</taxon>
        <taxon>Bacillota</taxon>
        <taxon>Clostridia</taxon>
        <taxon>Eubacteriales</taxon>
        <taxon>Peptococcaceae</taxon>
        <taxon>Candidatus Formimonas</taxon>
    </lineage>
</organism>
<dbReference type="Gene3D" id="1.20.120.1760">
    <property type="match status" value="1"/>
</dbReference>
<dbReference type="GO" id="GO:0016020">
    <property type="term" value="C:membrane"/>
    <property type="evidence" value="ECO:0007669"/>
    <property type="project" value="InterPro"/>
</dbReference>
<dbReference type="Proteomes" id="UP000323521">
    <property type="component" value="Chromosome"/>
</dbReference>
<name>A0A3G1KVJ9_FORW1</name>
<evidence type="ECO:0000313" key="5">
    <source>
        <dbReference type="Proteomes" id="UP000323521"/>
    </source>
</evidence>
<keyword evidence="3" id="KW-0472">Membrane</keyword>
<dbReference type="KEGG" id="fwa:DCMF_18300"/>
<reference evidence="4 5" key="1">
    <citation type="submission" date="2016-10" db="EMBL/GenBank/DDBJ databases">
        <title>Complete Genome Sequence of Peptococcaceae strain DCMF.</title>
        <authorList>
            <person name="Edwards R.J."/>
            <person name="Holland S.I."/>
            <person name="Deshpande N.P."/>
            <person name="Wong Y.K."/>
            <person name="Ertan H."/>
            <person name="Manefield M."/>
            <person name="Russell T.L."/>
            <person name="Lee M.J."/>
        </authorList>
    </citation>
    <scope>NUCLEOTIDE SEQUENCE [LARGE SCALE GENOMIC DNA]</scope>
    <source>
        <strain evidence="4 5">DCMF</strain>
    </source>
</reference>
<dbReference type="InterPro" id="IPR004570">
    <property type="entry name" value="Phosphatidylglycerol_P_synth"/>
</dbReference>
<dbReference type="InterPro" id="IPR043130">
    <property type="entry name" value="CDP-OH_PTrfase_TM_dom"/>
</dbReference>
<proteinExistence type="predicted"/>
<feature type="transmembrane region" description="Helical" evidence="3">
    <location>
        <begin position="72"/>
        <end position="96"/>
    </location>
</feature>
<dbReference type="PIRSF" id="PIRSF000847">
    <property type="entry name" value="Phos_ph_gly_syn"/>
    <property type="match status" value="1"/>
</dbReference>
<evidence type="ECO:0000256" key="1">
    <source>
        <dbReference type="ARBA" id="ARBA00003973"/>
    </source>
</evidence>
<gene>
    <name evidence="4" type="ORF">DCMF_18300</name>
</gene>
<evidence type="ECO:0000313" key="4">
    <source>
        <dbReference type="EMBL" id="ATW26440.1"/>
    </source>
</evidence>
<sequence length="179" mass="19760">MNLTNKINMARISLVPVIVMILLVRTPLYVDYLAAAVFVFVVGTGALTRYITRSHKQITNGNRFLDRMVDKLLILAVLISFVEMGRIKAWIVIILVGGEFAVSGLRAIAAGEGMIVSPSRWDQYSVISQSVAIVASLVRDFPLGGGNIHFSAFLFYLAVLFSILSGGEEFLKVKKFFEN</sequence>
<dbReference type="AlphaFoldDB" id="A0A3G1KVJ9"/>
<dbReference type="GO" id="GO:0008444">
    <property type="term" value="F:CDP-diacylglycerol-glycerol-3-phosphate 3-phosphatidyltransferase activity"/>
    <property type="evidence" value="ECO:0007669"/>
    <property type="project" value="InterPro"/>
</dbReference>
<evidence type="ECO:0000256" key="2">
    <source>
        <dbReference type="ARBA" id="ARBA00033018"/>
    </source>
</evidence>
<dbReference type="InterPro" id="IPR000462">
    <property type="entry name" value="CDP-OH_P_trans"/>
</dbReference>
<dbReference type="Pfam" id="PF01066">
    <property type="entry name" value="CDP-OH_P_transf"/>
    <property type="match status" value="1"/>
</dbReference>
<dbReference type="EMBL" id="CP017634">
    <property type="protein sequence ID" value="ATW26440.1"/>
    <property type="molecule type" value="Genomic_DNA"/>
</dbReference>
<dbReference type="RefSeq" id="WP_148135754.1">
    <property type="nucleotide sequence ID" value="NZ_CP017634.1"/>
</dbReference>
<keyword evidence="5" id="KW-1185">Reference proteome</keyword>
<evidence type="ECO:0000256" key="3">
    <source>
        <dbReference type="SAM" id="Phobius"/>
    </source>
</evidence>
<comment type="function">
    <text evidence="1">This protein catalyzes the committed step to the synthesis of the acidic phospholipids.</text>
</comment>
<keyword evidence="3" id="KW-0812">Transmembrane</keyword>
<keyword evidence="3" id="KW-1133">Transmembrane helix</keyword>
<feature type="transmembrane region" description="Helical" evidence="3">
    <location>
        <begin position="32"/>
        <end position="51"/>
    </location>
</feature>
<dbReference type="OrthoDB" id="9796672at2"/>
<dbReference type="GO" id="GO:0008654">
    <property type="term" value="P:phospholipid biosynthetic process"/>
    <property type="evidence" value="ECO:0007669"/>
    <property type="project" value="InterPro"/>
</dbReference>
<feature type="transmembrane region" description="Helical" evidence="3">
    <location>
        <begin position="7"/>
        <end position="26"/>
    </location>
</feature>